<proteinExistence type="predicted"/>
<dbReference type="Proteomes" id="UP001276840">
    <property type="component" value="Unassembled WGS sequence"/>
</dbReference>
<name>A0ABU4ZL97_9HYPH</name>
<evidence type="ECO:0000313" key="1">
    <source>
        <dbReference type="EMBL" id="MDX8525114.1"/>
    </source>
</evidence>
<keyword evidence="2" id="KW-1185">Reference proteome</keyword>
<sequence length="62" mass="7231">MAADNSFHVRVRSQLIRRDLQTRHEAWNRLKSQLEPGLRAEESEFRAASAQDVIQRNQGRSL</sequence>
<dbReference type="RefSeq" id="WP_320233009.1">
    <property type="nucleotide sequence ID" value="NZ_JAVIJF010000007.1"/>
</dbReference>
<dbReference type="EMBL" id="JAVIJF010000007">
    <property type="protein sequence ID" value="MDX8525114.1"/>
    <property type="molecule type" value="Genomic_DNA"/>
</dbReference>
<gene>
    <name evidence="1" type="ORF">RFM68_11390</name>
</gene>
<reference evidence="1 2" key="1">
    <citation type="submission" date="2023-08" db="EMBL/GenBank/DDBJ databases">
        <title>Implementing the SeqCode for naming new Mesorhizobium species isolated from Vachellia karroo root nodules.</title>
        <authorList>
            <person name="Van Lill M."/>
        </authorList>
    </citation>
    <scope>NUCLEOTIDE SEQUENCE [LARGE SCALE GENOMIC DNA]</scope>
    <source>
        <strain evidence="1 2">MSK 1335</strain>
    </source>
</reference>
<organism evidence="1 2">
    <name type="scientific">Mesorhizobium montanum</name>
    <dbReference type="NCBI Taxonomy" id="3072323"/>
    <lineage>
        <taxon>Bacteria</taxon>
        <taxon>Pseudomonadati</taxon>
        <taxon>Pseudomonadota</taxon>
        <taxon>Alphaproteobacteria</taxon>
        <taxon>Hyphomicrobiales</taxon>
        <taxon>Phyllobacteriaceae</taxon>
        <taxon>Mesorhizobium</taxon>
    </lineage>
</organism>
<accession>A0ABU4ZL97</accession>
<comment type="caution">
    <text evidence="1">The sequence shown here is derived from an EMBL/GenBank/DDBJ whole genome shotgun (WGS) entry which is preliminary data.</text>
</comment>
<evidence type="ECO:0000313" key="2">
    <source>
        <dbReference type="Proteomes" id="UP001276840"/>
    </source>
</evidence>
<protein>
    <submittedName>
        <fullName evidence="1">Transcriptional regulator</fullName>
    </submittedName>
</protein>